<keyword evidence="4 7" id="KW-0812">Transmembrane</keyword>
<evidence type="ECO:0000256" key="7">
    <source>
        <dbReference type="SAM" id="Phobius"/>
    </source>
</evidence>
<evidence type="ECO:0000256" key="2">
    <source>
        <dbReference type="ARBA" id="ARBA00022448"/>
    </source>
</evidence>
<protein>
    <submittedName>
        <fullName evidence="8">Putative MFS family arabinose efflux permease</fullName>
    </submittedName>
</protein>
<dbReference type="AlphaFoldDB" id="A0A7X0D3W1"/>
<reference evidence="8 9" key="1">
    <citation type="submission" date="2020-08" db="EMBL/GenBank/DDBJ databases">
        <title>Sequencing the genomes of 1000 actinobacteria strains.</title>
        <authorList>
            <person name="Klenk H.-P."/>
        </authorList>
    </citation>
    <scope>NUCLEOTIDE SEQUENCE [LARGE SCALE GENOMIC DNA]</scope>
    <source>
        <strain evidence="8 9">DSM 46659</strain>
    </source>
</reference>
<feature type="transmembrane region" description="Helical" evidence="7">
    <location>
        <begin position="62"/>
        <end position="84"/>
    </location>
</feature>
<evidence type="ECO:0000313" key="9">
    <source>
        <dbReference type="Proteomes" id="UP000546642"/>
    </source>
</evidence>
<feature type="transmembrane region" description="Helical" evidence="7">
    <location>
        <begin position="326"/>
        <end position="346"/>
    </location>
</feature>
<dbReference type="EMBL" id="JACHDS010000001">
    <property type="protein sequence ID" value="MBB6170613.1"/>
    <property type="molecule type" value="Genomic_DNA"/>
</dbReference>
<keyword evidence="6 7" id="KW-0472">Membrane</keyword>
<evidence type="ECO:0000256" key="3">
    <source>
        <dbReference type="ARBA" id="ARBA00022475"/>
    </source>
</evidence>
<proteinExistence type="predicted"/>
<comment type="caution">
    <text evidence="8">The sequence shown here is derived from an EMBL/GenBank/DDBJ whole genome shotgun (WGS) entry which is preliminary data.</text>
</comment>
<name>A0A7X0D3W1_9ACTN</name>
<accession>A0A7X0D3W1</accession>
<sequence>MPTTPTPPTGTRPTRSLFSLLAEKDFRRLFTGKAASMVGTEVGHLAIPLLALSQLDASPGQVGLLAALATAAFLLIGLPAGVWVDAMRRRTVLIAADLVRALVLASIPVAWALGVLTIEQLYVCVLLNGMATVFFDVGAQSYLPFIVGRDDLVRANALVVGVDAVGSIGGRGVGGFLVQYLGGPLVVLVNSVCYFWSALWIALIRRREPAPQPRSGVGLLPQIREGVRFVFGHRLLRPIAFSATAMNFSIQFVLIMMPVMVINELGMGEGVVGLFFAAGGVGILLGSLTAERVAAVLGHGRSLWISSAVTAPFVVLVPLVDEGVLLWAACGGWLVAAYRLGVHNVVQVSFRQHVTPGPLLGRMNATMRFLFTGVLALGAAASGALAEVTDVRTALWVGAVGIAVSWLPMYFSPLRGMRHLPEPDPHPGHPNRS</sequence>
<organism evidence="8 9">
    <name type="scientific">Nocardiopsis mwathae</name>
    <dbReference type="NCBI Taxonomy" id="1472723"/>
    <lineage>
        <taxon>Bacteria</taxon>
        <taxon>Bacillati</taxon>
        <taxon>Actinomycetota</taxon>
        <taxon>Actinomycetes</taxon>
        <taxon>Streptosporangiales</taxon>
        <taxon>Nocardiopsidaceae</taxon>
        <taxon>Nocardiopsis</taxon>
    </lineage>
</organism>
<dbReference type="PANTHER" id="PTHR23513:SF6">
    <property type="entry name" value="MAJOR FACILITATOR SUPERFAMILY ASSOCIATED DOMAIN-CONTAINING PROTEIN"/>
    <property type="match status" value="1"/>
</dbReference>
<dbReference type="CDD" id="cd06173">
    <property type="entry name" value="MFS_MefA_like"/>
    <property type="match status" value="1"/>
</dbReference>
<evidence type="ECO:0000256" key="4">
    <source>
        <dbReference type="ARBA" id="ARBA00022692"/>
    </source>
</evidence>
<dbReference type="InterPro" id="IPR010290">
    <property type="entry name" value="TM_effector"/>
</dbReference>
<dbReference type="InterPro" id="IPR036259">
    <property type="entry name" value="MFS_trans_sf"/>
</dbReference>
<evidence type="ECO:0000256" key="1">
    <source>
        <dbReference type="ARBA" id="ARBA00004651"/>
    </source>
</evidence>
<keyword evidence="5 7" id="KW-1133">Transmembrane helix</keyword>
<keyword evidence="2" id="KW-0813">Transport</keyword>
<feature type="transmembrane region" description="Helical" evidence="7">
    <location>
        <begin position="91"/>
        <end position="114"/>
    </location>
</feature>
<dbReference type="Pfam" id="PF05977">
    <property type="entry name" value="MFS_3"/>
    <property type="match status" value="1"/>
</dbReference>
<dbReference type="Gene3D" id="1.20.1250.20">
    <property type="entry name" value="MFS general substrate transporter like domains"/>
    <property type="match status" value="1"/>
</dbReference>
<evidence type="ECO:0000313" key="8">
    <source>
        <dbReference type="EMBL" id="MBB6170613.1"/>
    </source>
</evidence>
<feature type="transmembrane region" description="Helical" evidence="7">
    <location>
        <begin position="238"/>
        <end position="259"/>
    </location>
</feature>
<evidence type="ECO:0000256" key="6">
    <source>
        <dbReference type="ARBA" id="ARBA00023136"/>
    </source>
</evidence>
<dbReference type="RefSeq" id="WP_184073367.1">
    <property type="nucleotide sequence ID" value="NZ_JACHDS010000001.1"/>
</dbReference>
<dbReference type="Proteomes" id="UP000546642">
    <property type="component" value="Unassembled WGS sequence"/>
</dbReference>
<feature type="transmembrane region" description="Helical" evidence="7">
    <location>
        <begin position="302"/>
        <end position="320"/>
    </location>
</feature>
<keyword evidence="3" id="KW-1003">Cell membrane</keyword>
<keyword evidence="9" id="KW-1185">Reference proteome</keyword>
<feature type="transmembrane region" description="Helical" evidence="7">
    <location>
        <begin position="394"/>
        <end position="411"/>
    </location>
</feature>
<evidence type="ECO:0000256" key="5">
    <source>
        <dbReference type="ARBA" id="ARBA00022989"/>
    </source>
</evidence>
<dbReference type="SUPFAM" id="SSF103473">
    <property type="entry name" value="MFS general substrate transporter"/>
    <property type="match status" value="1"/>
</dbReference>
<feature type="transmembrane region" description="Helical" evidence="7">
    <location>
        <begin position="184"/>
        <end position="204"/>
    </location>
</feature>
<feature type="transmembrane region" description="Helical" evidence="7">
    <location>
        <begin position="271"/>
        <end position="290"/>
    </location>
</feature>
<gene>
    <name evidence="8" type="ORF">HNR23_000673</name>
</gene>
<dbReference type="GO" id="GO:0005886">
    <property type="term" value="C:plasma membrane"/>
    <property type="evidence" value="ECO:0007669"/>
    <property type="project" value="UniProtKB-SubCell"/>
</dbReference>
<feature type="transmembrane region" description="Helical" evidence="7">
    <location>
        <begin position="367"/>
        <end position="388"/>
    </location>
</feature>
<comment type="subcellular location">
    <subcellularLocation>
        <location evidence="1">Cell membrane</location>
        <topology evidence="1">Multi-pass membrane protein</topology>
    </subcellularLocation>
</comment>
<dbReference type="PANTHER" id="PTHR23513">
    <property type="entry name" value="INTEGRAL MEMBRANE EFFLUX PROTEIN-RELATED"/>
    <property type="match status" value="1"/>
</dbReference>